<organism evidence="2 3">
    <name type="scientific">Papio anubis</name>
    <name type="common">Olive baboon</name>
    <dbReference type="NCBI Taxonomy" id="9555"/>
    <lineage>
        <taxon>Eukaryota</taxon>
        <taxon>Metazoa</taxon>
        <taxon>Chordata</taxon>
        <taxon>Craniata</taxon>
        <taxon>Vertebrata</taxon>
        <taxon>Euteleostomi</taxon>
        <taxon>Mammalia</taxon>
        <taxon>Eutheria</taxon>
        <taxon>Euarchontoglires</taxon>
        <taxon>Primates</taxon>
        <taxon>Haplorrhini</taxon>
        <taxon>Catarrhini</taxon>
        <taxon>Cercopithecidae</taxon>
        <taxon>Cercopithecinae</taxon>
        <taxon>Papio</taxon>
    </lineage>
</organism>
<dbReference type="AlphaFoldDB" id="A0A8I5NMY0"/>
<dbReference type="Proteomes" id="UP000028761">
    <property type="component" value="Unplaced"/>
</dbReference>
<evidence type="ECO:0000313" key="2">
    <source>
        <dbReference type="Ensembl" id="ENSPANP00000050067.1"/>
    </source>
</evidence>
<keyword evidence="1" id="KW-0472">Membrane</keyword>
<dbReference type="GeneTree" id="ENSGT01050000248214"/>
<dbReference type="Ensembl" id="ENSPANT00000070037.1">
    <property type="protein sequence ID" value="ENSPANP00000050067.1"/>
    <property type="gene ID" value="ENSPANG00000047030.1"/>
</dbReference>
<keyword evidence="3" id="KW-1185">Reference proteome</keyword>
<keyword evidence="1" id="KW-1133">Transmembrane helix</keyword>
<reference evidence="2" key="1">
    <citation type="submission" date="2025-08" db="UniProtKB">
        <authorList>
            <consortium name="Ensembl"/>
        </authorList>
    </citation>
    <scope>IDENTIFICATION</scope>
</reference>
<proteinExistence type="predicted"/>
<evidence type="ECO:0000256" key="1">
    <source>
        <dbReference type="SAM" id="Phobius"/>
    </source>
</evidence>
<keyword evidence="1" id="KW-0812">Transmembrane</keyword>
<accession>A0A8I5NMY0</accession>
<reference evidence="2" key="2">
    <citation type="submission" date="2025-09" db="UniProtKB">
        <authorList>
            <consortium name="Ensembl"/>
        </authorList>
    </citation>
    <scope>IDENTIFICATION</scope>
</reference>
<protein>
    <submittedName>
        <fullName evidence="2">Uncharacterized protein</fullName>
    </submittedName>
</protein>
<name>A0A8I5NMY0_PAPAN</name>
<sequence>MCLSLYISLYLFIISLCISIYLSMSIYLSVYLSIFLRQSFTLLAHAAVQWCSLGSLQPPSPGFKRFSCLSLLSSWDDRRPPPRPGCPGFTSDGRAGEHFQQLLQPALQKCERGLDVGTVSPTLGCAPSPPLHPR</sequence>
<evidence type="ECO:0000313" key="3">
    <source>
        <dbReference type="Proteomes" id="UP000028761"/>
    </source>
</evidence>
<dbReference type="PANTHER" id="PTHR46254">
    <property type="entry name" value="PROTEIN GVQW1-RELATED"/>
    <property type="match status" value="1"/>
</dbReference>
<feature type="transmembrane region" description="Helical" evidence="1">
    <location>
        <begin position="6"/>
        <end position="30"/>
    </location>
</feature>
<dbReference type="PANTHER" id="PTHR46254:SF3">
    <property type="entry name" value="SECRETED PROTEIN"/>
    <property type="match status" value="1"/>
</dbReference>